<feature type="compositionally biased region" description="Basic and acidic residues" evidence="1">
    <location>
        <begin position="176"/>
        <end position="188"/>
    </location>
</feature>
<keyword evidence="3" id="KW-1185">Reference proteome</keyword>
<dbReference type="AlphaFoldDB" id="A0A5C6AJC3"/>
<evidence type="ECO:0000313" key="3">
    <source>
        <dbReference type="Proteomes" id="UP000317421"/>
    </source>
</evidence>
<feature type="region of interest" description="Disordered" evidence="1">
    <location>
        <begin position="167"/>
        <end position="194"/>
    </location>
</feature>
<organism evidence="2 3">
    <name type="scientific">Botrimarina colliarenosi</name>
    <dbReference type="NCBI Taxonomy" id="2528001"/>
    <lineage>
        <taxon>Bacteria</taxon>
        <taxon>Pseudomonadati</taxon>
        <taxon>Planctomycetota</taxon>
        <taxon>Planctomycetia</taxon>
        <taxon>Pirellulales</taxon>
        <taxon>Lacipirellulaceae</taxon>
        <taxon>Botrimarina</taxon>
    </lineage>
</organism>
<evidence type="ECO:0000313" key="2">
    <source>
        <dbReference type="EMBL" id="TWT99265.1"/>
    </source>
</evidence>
<proteinExistence type="predicted"/>
<comment type="caution">
    <text evidence="2">The sequence shown here is derived from an EMBL/GenBank/DDBJ whole genome shotgun (WGS) entry which is preliminary data.</text>
</comment>
<name>A0A5C6AJC3_9BACT</name>
<dbReference type="EMBL" id="SJPR01000001">
    <property type="protein sequence ID" value="TWT99265.1"/>
    <property type="molecule type" value="Genomic_DNA"/>
</dbReference>
<evidence type="ECO:0000256" key="1">
    <source>
        <dbReference type="SAM" id="MobiDB-lite"/>
    </source>
</evidence>
<reference evidence="2 3" key="1">
    <citation type="submission" date="2019-02" db="EMBL/GenBank/DDBJ databases">
        <title>Deep-cultivation of Planctomycetes and their phenomic and genomic characterization uncovers novel biology.</title>
        <authorList>
            <person name="Wiegand S."/>
            <person name="Jogler M."/>
            <person name="Boedeker C."/>
            <person name="Pinto D."/>
            <person name="Vollmers J."/>
            <person name="Rivas-Marin E."/>
            <person name="Kohn T."/>
            <person name="Peeters S.H."/>
            <person name="Heuer A."/>
            <person name="Rast P."/>
            <person name="Oberbeckmann S."/>
            <person name="Bunk B."/>
            <person name="Jeske O."/>
            <person name="Meyerdierks A."/>
            <person name="Storesund J.E."/>
            <person name="Kallscheuer N."/>
            <person name="Luecker S."/>
            <person name="Lage O.M."/>
            <person name="Pohl T."/>
            <person name="Merkel B.J."/>
            <person name="Hornburger P."/>
            <person name="Mueller R.-W."/>
            <person name="Bruemmer F."/>
            <person name="Labrenz M."/>
            <person name="Spormann A.M."/>
            <person name="Op Den Camp H."/>
            <person name="Overmann J."/>
            <person name="Amann R."/>
            <person name="Jetten M.S.M."/>
            <person name="Mascher T."/>
            <person name="Medema M.H."/>
            <person name="Devos D.P."/>
            <person name="Kaster A.-K."/>
            <person name="Ovreas L."/>
            <person name="Rohde M."/>
            <person name="Galperin M.Y."/>
            <person name="Jogler C."/>
        </authorList>
    </citation>
    <scope>NUCLEOTIDE SEQUENCE [LARGE SCALE GENOMIC DNA]</scope>
    <source>
        <strain evidence="2 3">Pla108</strain>
    </source>
</reference>
<accession>A0A5C6AJC3</accession>
<gene>
    <name evidence="2" type="ORF">Pla108_02000</name>
</gene>
<dbReference type="Proteomes" id="UP000317421">
    <property type="component" value="Unassembled WGS sequence"/>
</dbReference>
<protein>
    <submittedName>
        <fullName evidence="2">Uncharacterized protein</fullName>
    </submittedName>
</protein>
<sequence>MKKAHRPREDGGLRLMSRQSCRVSKDAINSAATNSVAAATLGGVLGLNASEQTATLGLAAGVARVANGLAARSGFFAARSGSGSGFFAARSGLNNRLARGGLAADGGLFANRLAARSGGLAAALLVAAEQAGFGLNASRQNHRHRNSKCKNVLHLYFSQLSGFASEPLPGQGLHQGDPHADGSKRDKGGVLPVG</sequence>